<sequence>MLVIFFLFSCETENEVNDASVNLEITNLNSSERAYYAPWVFVMDWRYGRTCGPGGGVCFSNGDGDILNFYNVAPPGDDTGSVGQVFDAMTANDFSPQDGFVGYQRYVDKLRVAFSRDLGERSVRVSEDMILAEEISRELGLKEITLKAGDYALDFTNLEHGEALIDITFKEIELDTHDVYGAIGIQDFPVGGGLTAEAFIEDLGLRPSDLAEYQVLEGRFTGTAAAEHLIDGEIVYVWHEYENEPVFLFEGRLNDGGNVSMSRISWCGNEFGGWNTFDFFWAFIDNGCWWC</sequence>
<evidence type="ECO:0000313" key="1">
    <source>
        <dbReference type="EMBL" id="MFC4633019.1"/>
    </source>
</evidence>
<gene>
    <name evidence="1" type="ORF">ACFO3O_03825</name>
</gene>
<dbReference type="Proteomes" id="UP001596043">
    <property type="component" value="Unassembled WGS sequence"/>
</dbReference>
<dbReference type="EMBL" id="JBHSFV010000001">
    <property type="protein sequence ID" value="MFC4633019.1"/>
    <property type="molecule type" value="Genomic_DNA"/>
</dbReference>
<keyword evidence="2" id="KW-1185">Reference proteome</keyword>
<protein>
    <submittedName>
        <fullName evidence="1">Uncharacterized protein</fullName>
    </submittedName>
</protein>
<accession>A0ABV9HUQ6</accession>
<comment type="caution">
    <text evidence="1">The sequence shown here is derived from an EMBL/GenBank/DDBJ whole genome shotgun (WGS) entry which is preliminary data.</text>
</comment>
<name>A0ABV9HUQ6_9FLAO</name>
<reference evidence="2" key="1">
    <citation type="journal article" date="2019" name="Int. J. Syst. Evol. Microbiol.">
        <title>The Global Catalogue of Microorganisms (GCM) 10K type strain sequencing project: providing services to taxonomists for standard genome sequencing and annotation.</title>
        <authorList>
            <consortium name="The Broad Institute Genomics Platform"/>
            <consortium name="The Broad Institute Genome Sequencing Center for Infectious Disease"/>
            <person name="Wu L."/>
            <person name="Ma J."/>
        </authorList>
    </citation>
    <scope>NUCLEOTIDE SEQUENCE [LARGE SCALE GENOMIC DNA]</scope>
    <source>
        <strain evidence="2">YJ-61-S</strain>
    </source>
</reference>
<evidence type="ECO:0000313" key="2">
    <source>
        <dbReference type="Proteomes" id="UP001596043"/>
    </source>
</evidence>
<organism evidence="1 2">
    <name type="scientific">Dokdonia ponticola</name>
    <dbReference type="NCBI Taxonomy" id="2041041"/>
    <lineage>
        <taxon>Bacteria</taxon>
        <taxon>Pseudomonadati</taxon>
        <taxon>Bacteroidota</taxon>
        <taxon>Flavobacteriia</taxon>
        <taxon>Flavobacteriales</taxon>
        <taxon>Flavobacteriaceae</taxon>
        <taxon>Dokdonia</taxon>
    </lineage>
</organism>
<proteinExistence type="predicted"/>
<dbReference type="RefSeq" id="WP_379977178.1">
    <property type="nucleotide sequence ID" value="NZ_JBHSFV010000001.1"/>
</dbReference>